<reference evidence="2 3" key="1">
    <citation type="submission" date="2024-06" db="EMBL/GenBank/DDBJ databases">
        <title>The Natural Products Discovery Center: Release of the First 8490 Sequenced Strains for Exploring Actinobacteria Biosynthetic Diversity.</title>
        <authorList>
            <person name="Kalkreuter E."/>
            <person name="Kautsar S.A."/>
            <person name="Yang D."/>
            <person name="Bader C.D."/>
            <person name="Teijaro C.N."/>
            <person name="Fluegel L."/>
            <person name="Davis C.M."/>
            <person name="Simpson J.R."/>
            <person name="Lauterbach L."/>
            <person name="Steele A.D."/>
            <person name="Gui C."/>
            <person name="Meng S."/>
            <person name="Li G."/>
            <person name="Viehrig K."/>
            <person name="Ye F."/>
            <person name="Su P."/>
            <person name="Kiefer A.F."/>
            <person name="Nichols A."/>
            <person name="Cepeda A.J."/>
            <person name="Yan W."/>
            <person name="Fan B."/>
            <person name="Jiang Y."/>
            <person name="Adhikari A."/>
            <person name="Zheng C.-J."/>
            <person name="Schuster L."/>
            <person name="Cowan T.M."/>
            <person name="Smanski M.J."/>
            <person name="Chevrette M.G."/>
            <person name="De Carvalho L.P.S."/>
            <person name="Shen B."/>
        </authorList>
    </citation>
    <scope>NUCLEOTIDE SEQUENCE [LARGE SCALE GENOMIC DNA]</scope>
    <source>
        <strain evidence="2 3">NPDC047833</strain>
    </source>
</reference>
<keyword evidence="3" id="KW-1185">Reference proteome</keyword>
<dbReference type="Gene3D" id="3.90.1570.10">
    <property type="entry name" value="tt1808, chain A"/>
    <property type="match status" value="1"/>
</dbReference>
<dbReference type="InterPro" id="IPR011335">
    <property type="entry name" value="Restrct_endonuc-II-like"/>
</dbReference>
<dbReference type="EMBL" id="JBEYRS010000004">
    <property type="protein sequence ID" value="MEW2362783.1"/>
    <property type="molecule type" value="Genomic_DNA"/>
</dbReference>
<dbReference type="RefSeq" id="WP_359777870.1">
    <property type="nucleotide sequence ID" value="NZ_JBEYRR010000004.1"/>
</dbReference>
<organism evidence="2 3">
    <name type="scientific">Streptomyces huasconensis</name>
    <dbReference type="NCBI Taxonomy" id="1854574"/>
    <lineage>
        <taxon>Bacteria</taxon>
        <taxon>Bacillati</taxon>
        <taxon>Actinomycetota</taxon>
        <taxon>Actinomycetes</taxon>
        <taxon>Kitasatosporales</taxon>
        <taxon>Streptomycetaceae</taxon>
        <taxon>Streptomyces</taxon>
    </lineage>
</organism>
<evidence type="ECO:0000313" key="2">
    <source>
        <dbReference type="EMBL" id="MEW2362783.1"/>
    </source>
</evidence>
<dbReference type="SUPFAM" id="SSF52980">
    <property type="entry name" value="Restriction endonuclease-like"/>
    <property type="match status" value="1"/>
</dbReference>
<protein>
    <submittedName>
        <fullName evidence="2">Uma2 family endonuclease</fullName>
    </submittedName>
</protein>
<feature type="domain" description="Putative restriction endonuclease" evidence="1">
    <location>
        <begin position="15"/>
        <end position="165"/>
    </location>
</feature>
<keyword evidence="2" id="KW-0378">Hydrolase</keyword>
<evidence type="ECO:0000313" key="3">
    <source>
        <dbReference type="Proteomes" id="UP001553843"/>
    </source>
</evidence>
<sequence>MTVSGAYRRLRELAEAFEAVAENQGDPVRADIANGEITVRAVFPTLTRGEVIAEIAVQLRSQDPTLFTSAACRVDHPGLGMCRTADVLVMEREAYERGVHDDFAAFAPDASVAFEVVSPPGASEDHLTKLRDYARMGIPVYVIVDPRDGTITVHSGPDASAGEPRYADAPRRYKFGDAVRLGPWSVETGGFPRYRT</sequence>
<keyword evidence="2" id="KW-0255">Endonuclease</keyword>
<evidence type="ECO:0000259" key="1">
    <source>
        <dbReference type="Pfam" id="PF05685"/>
    </source>
</evidence>
<proteinExistence type="predicted"/>
<comment type="caution">
    <text evidence="2">The sequence shown here is derived from an EMBL/GenBank/DDBJ whole genome shotgun (WGS) entry which is preliminary data.</text>
</comment>
<dbReference type="InterPro" id="IPR008538">
    <property type="entry name" value="Uma2"/>
</dbReference>
<keyword evidence="2" id="KW-0540">Nuclease</keyword>
<dbReference type="InterPro" id="IPR012296">
    <property type="entry name" value="Nuclease_put_TT1808"/>
</dbReference>
<dbReference type="CDD" id="cd06260">
    <property type="entry name" value="DUF820-like"/>
    <property type="match status" value="1"/>
</dbReference>
<accession>A0ABV3LTJ2</accession>
<gene>
    <name evidence="2" type="ORF">AB0887_12615</name>
</gene>
<name>A0ABV3LTJ2_9ACTN</name>
<dbReference type="Pfam" id="PF05685">
    <property type="entry name" value="Uma2"/>
    <property type="match status" value="1"/>
</dbReference>
<dbReference type="GO" id="GO:0004519">
    <property type="term" value="F:endonuclease activity"/>
    <property type="evidence" value="ECO:0007669"/>
    <property type="project" value="UniProtKB-KW"/>
</dbReference>
<dbReference type="Proteomes" id="UP001553843">
    <property type="component" value="Unassembled WGS sequence"/>
</dbReference>